<dbReference type="Proteomes" id="UP000503440">
    <property type="component" value="Plasmid pB18-3"/>
</dbReference>
<protein>
    <submittedName>
        <fullName evidence="1">Uncharacterized protein</fullName>
    </submittedName>
</protein>
<dbReference type="EMBL" id="CP044458">
    <property type="protein sequence ID" value="QIC72118.1"/>
    <property type="molecule type" value="Genomic_DNA"/>
</dbReference>
<proteinExistence type="predicted"/>
<dbReference type="RefSeq" id="WP_163146677.1">
    <property type="nucleotide sequence ID" value="NZ_CP044458.1"/>
</dbReference>
<dbReference type="AlphaFoldDB" id="A0A6C0Y7G7"/>
<organism evidence="1 2">
    <name type="scientific">Acinetobacter indicus</name>
    <dbReference type="NCBI Taxonomy" id="756892"/>
    <lineage>
        <taxon>Bacteria</taxon>
        <taxon>Pseudomonadati</taxon>
        <taxon>Pseudomonadota</taxon>
        <taxon>Gammaproteobacteria</taxon>
        <taxon>Moraxellales</taxon>
        <taxon>Moraxellaceae</taxon>
        <taxon>Acinetobacter</taxon>
    </lineage>
</organism>
<evidence type="ECO:0000313" key="1">
    <source>
        <dbReference type="EMBL" id="QIC72118.1"/>
    </source>
</evidence>
<reference evidence="1 2" key="1">
    <citation type="submission" date="2019-09" db="EMBL/GenBank/DDBJ databases">
        <title>Non-baumannii Acinetobacter spp. carrying blaNDM-1 isolated in China.</title>
        <authorList>
            <person name="Cui C."/>
            <person name="Chen C."/>
            <person name="Sun J."/>
            <person name="Liu Y."/>
        </authorList>
    </citation>
    <scope>NUCLEOTIDE SEQUENCE [LARGE SCALE GENOMIC DNA]</scope>
    <source>
        <strain evidence="1 2">B18</strain>
        <plasmid evidence="2">pb18-3</plasmid>
    </source>
</reference>
<sequence>MLLSTAIGQVRRNPGITHLLDLHLFTVDFTTKRVTDHSTKVNVLARINAMVPPQDLNILVGFKFDIIANATGIARQKVVNFRAQDEIYKDSLTQIAVLPSEEERRDALCNLVLKSMARMQYLMIMAQINSGKDYSELQSNKTYEEWQRDRPLKPDTEGLVDSTHIVDATYQIVSALYIDAVTYLLNIIVADK</sequence>
<accession>A0A6C0Y7G7</accession>
<evidence type="ECO:0000313" key="2">
    <source>
        <dbReference type="Proteomes" id="UP000503440"/>
    </source>
</evidence>
<geneLocation type="plasmid" evidence="2">
    <name>pb18-3</name>
</geneLocation>
<gene>
    <name evidence="1" type="ORF">FSC09_17315</name>
</gene>
<name>A0A6C0Y7G7_9GAMM</name>
<keyword evidence="1" id="KW-0614">Plasmid</keyword>